<comment type="caution">
    <text evidence="2">The sequence shown here is derived from an EMBL/GenBank/DDBJ whole genome shotgun (WGS) entry which is preliminary data.</text>
</comment>
<feature type="transmembrane region" description="Helical" evidence="1">
    <location>
        <begin position="12"/>
        <end position="32"/>
    </location>
</feature>
<sequence length="333" mass="38622">MKRFRQIQRGEWKAYIFNSVMWFALVLFALVAWSSSGFGIMFFLAVALSIAFAPSYIRSLTINPHTENYKTGKGFSYYRISEKAKLKLMYFSLVSYVIAMILFCLSDAFDWSILLFGLLGVVFILVTHIKLKADIIEMENCIRLAKQLHSIGVLHPNEVVRAAHGNVIESKWNKFIKQNALDPINFTEQEKEEDYAPLHLLVVTDHELVMCTKKPNQPFVFSTMALTDIRQLYVSAFSYKEIMTSTLGVKHNQMIVIGNGYYRQYHFEFSDSLYGNNMLSFVRQLLFSMDEAHRRVHLDSSTERQHSAYVRFEDIPMLSSTDEVYLPFMKPSR</sequence>
<keyword evidence="3" id="KW-1185">Reference proteome</keyword>
<accession>A0ABW4RML1</accession>
<organism evidence="2 3">
    <name type="scientific">Paenibacillus wenxiniae</name>
    <dbReference type="NCBI Taxonomy" id="1636843"/>
    <lineage>
        <taxon>Bacteria</taxon>
        <taxon>Bacillati</taxon>
        <taxon>Bacillota</taxon>
        <taxon>Bacilli</taxon>
        <taxon>Bacillales</taxon>
        <taxon>Paenibacillaceae</taxon>
        <taxon>Paenibacillus</taxon>
    </lineage>
</organism>
<keyword evidence="1" id="KW-0812">Transmembrane</keyword>
<feature type="transmembrane region" description="Helical" evidence="1">
    <location>
        <begin position="38"/>
        <end position="57"/>
    </location>
</feature>
<reference evidence="3" key="1">
    <citation type="journal article" date="2019" name="Int. J. Syst. Evol. Microbiol.">
        <title>The Global Catalogue of Microorganisms (GCM) 10K type strain sequencing project: providing services to taxonomists for standard genome sequencing and annotation.</title>
        <authorList>
            <consortium name="The Broad Institute Genomics Platform"/>
            <consortium name="The Broad Institute Genome Sequencing Center for Infectious Disease"/>
            <person name="Wu L."/>
            <person name="Ma J."/>
        </authorList>
    </citation>
    <scope>NUCLEOTIDE SEQUENCE [LARGE SCALE GENOMIC DNA]</scope>
    <source>
        <strain evidence="3">CCUG 54950</strain>
    </source>
</reference>
<name>A0ABW4RML1_9BACL</name>
<dbReference type="RefSeq" id="WP_347325060.1">
    <property type="nucleotide sequence ID" value="NZ_JBCGUH010000005.1"/>
</dbReference>
<dbReference type="EMBL" id="JBHUEH010000023">
    <property type="protein sequence ID" value="MFD1887458.1"/>
    <property type="molecule type" value="Genomic_DNA"/>
</dbReference>
<feature type="transmembrane region" description="Helical" evidence="1">
    <location>
        <begin position="111"/>
        <end position="129"/>
    </location>
</feature>
<keyword evidence="1" id="KW-1133">Transmembrane helix</keyword>
<protein>
    <submittedName>
        <fullName evidence="2">Uncharacterized protein</fullName>
    </submittedName>
</protein>
<evidence type="ECO:0000313" key="3">
    <source>
        <dbReference type="Proteomes" id="UP001597233"/>
    </source>
</evidence>
<evidence type="ECO:0000313" key="2">
    <source>
        <dbReference type="EMBL" id="MFD1887458.1"/>
    </source>
</evidence>
<dbReference type="Proteomes" id="UP001597233">
    <property type="component" value="Unassembled WGS sequence"/>
</dbReference>
<proteinExistence type="predicted"/>
<evidence type="ECO:0000256" key="1">
    <source>
        <dbReference type="SAM" id="Phobius"/>
    </source>
</evidence>
<keyword evidence="1" id="KW-0472">Membrane</keyword>
<gene>
    <name evidence="2" type="ORF">ACFSC9_18330</name>
</gene>
<feature type="transmembrane region" description="Helical" evidence="1">
    <location>
        <begin position="88"/>
        <end position="105"/>
    </location>
</feature>